<keyword evidence="1" id="KW-0472">Membrane</keyword>
<dbReference type="EMBL" id="BMER01000002">
    <property type="protein sequence ID" value="GGG90095.1"/>
    <property type="molecule type" value="Genomic_DNA"/>
</dbReference>
<keyword evidence="1" id="KW-1133">Transmembrane helix</keyword>
<dbReference type="Proteomes" id="UP000660862">
    <property type="component" value="Unassembled WGS sequence"/>
</dbReference>
<evidence type="ECO:0000313" key="3">
    <source>
        <dbReference type="Proteomes" id="UP000660862"/>
    </source>
</evidence>
<protein>
    <submittedName>
        <fullName evidence="2">Uncharacterized protein</fullName>
    </submittedName>
</protein>
<organism evidence="2 3">
    <name type="scientific">Parapedobacter pyrenivorans</name>
    <dbReference type="NCBI Taxonomy" id="1305674"/>
    <lineage>
        <taxon>Bacteria</taxon>
        <taxon>Pseudomonadati</taxon>
        <taxon>Bacteroidota</taxon>
        <taxon>Sphingobacteriia</taxon>
        <taxon>Sphingobacteriales</taxon>
        <taxon>Sphingobacteriaceae</taxon>
        <taxon>Parapedobacter</taxon>
    </lineage>
</organism>
<name>A0A917MBQ8_9SPHI</name>
<comment type="caution">
    <text evidence="2">The sequence shown here is derived from an EMBL/GenBank/DDBJ whole genome shotgun (WGS) entry which is preliminary data.</text>
</comment>
<feature type="transmembrane region" description="Helical" evidence="1">
    <location>
        <begin position="121"/>
        <end position="145"/>
    </location>
</feature>
<evidence type="ECO:0000256" key="1">
    <source>
        <dbReference type="SAM" id="Phobius"/>
    </source>
</evidence>
<dbReference type="AlphaFoldDB" id="A0A917MBQ8"/>
<reference evidence="2" key="2">
    <citation type="submission" date="2020-09" db="EMBL/GenBank/DDBJ databases">
        <authorList>
            <person name="Sun Q."/>
            <person name="Zhou Y."/>
        </authorList>
    </citation>
    <scope>NUCLEOTIDE SEQUENCE</scope>
    <source>
        <strain evidence="2">CGMCC 1.12195</strain>
    </source>
</reference>
<feature type="transmembrane region" description="Helical" evidence="1">
    <location>
        <begin position="30"/>
        <end position="50"/>
    </location>
</feature>
<evidence type="ECO:0000313" key="2">
    <source>
        <dbReference type="EMBL" id="GGG90095.1"/>
    </source>
</evidence>
<reference evidence="2" key="1">
    <citation type="journal article" date="2014" name="Int. J. Syst. Evol. Microbiol.">
        <title>Complete genome sequence of Corynebacterium casei LMG S-19264T (=DSM 44701T), isolated from a smear-ripened cheese.</title>
        <authorList>
            <consortium name="US DOE Joint Genome Institute (JGI-PGF)"/>
            <person name="Walter F."/>
            <person name="Albersmeier A."/>
            <person name="Kalinowski J."/>
            <person name="Ruckert C."/>
        </authorList>
    </citation>
    <scope>NUCLEOTIDE SEQUENCE</scope>
    <source>
        <strain evidence="2">CGMCC 1.12195</strain>
    </source>
</reference>
<feature type="transmembrane region" description="Helical" evidence="1">
    <location>
        <begin position="62"/>
        <end position="84"/>
    </location>
</feature>
<keyword evidence="1" id="KW-0812">Transmembrane</keyword>
<proteinExistence type="predicted"/>
<sequence>MLSKYSNWLMITTSLHHVYGAYIYNTPERLHVLAVSIPVIIITYFFDRYFRKKTVPYKKVPTLLYAIVIFVPSLLLIGLLEGIYNHVLKNILFFSNVPEDTIKKTFYSFYEPELVEMPNDAIFELTGIFQGILAIALAIQFVRFVSKQLHPGKD</sequence>
<accession>A0A917MBQ8</accession>
<gene>
    <name evidence="2" type="ORF">GCM10007415_25610</name>
</gene>
<keyword evidence="3" id="KW-1185">Reference proteome</keyword>